<sequence length="382" mass="46624">MEATHRFHWSESTTFSGRLTVPLRCDITEDLHEPINNELRIYRSGAFAYKNHPIFKVDILGVVVKVDKKEKLDQYGVDDGTGVILCCIWKESKYFRPATEISKPNNYLPDLISYLPSSLVCKVQQIKEAMQMDFMLGDLIHIRGKITTFRQIRQITANFAGMFFVLFFKLWNFKLTAFFLLVIGIYTSSFIVYESISIVTEICFLFLLSFLLFSFLFSFFFSFFFFSFSFLFSFLFLFFFFFFFLFLFFLFSSFFFFFFLFLFFFLFFFFFLSFFFFLFFFFFFFFSFFSFLFFLFFLFLFFFSFSFFSFFFFFSFFLFLRFLFSFFLLVFFFLSFFFSFFSSFFFLFFLFSFFSSCFLSFFLLVFFLSFFSSSSSFFFQLP</sequence>
<evidence type="ECO:0000313" key="11">
    <source>
        <dbReference type="Proteomes" id="UP000597762"/>
    </source>
</evidence>
<dbReference type="AlphaFoldDB" id="A0A812BW02"/>
<accession>A0A812BW02</accession>
<evidence type="ECO:0000313" key="10">
    <source>
        <dbReference type="EMBL" id="CAE1243513.1"/>
    </source>
</evidence>
<evidence type="ECO:0000256" key="1">
    <source>
        <dbReference type="ARBA" id="ARBA00004123"/>
    </source>
</evidence>
<comment type="caution">
    <text evidence="10">The sequence shown here is derived from an EMBL/GenBank/DDBJ whole genome shotgun (WGS) entry which is preliminary data.</text>
</comment>
<organism evidence="10 11">
    <name type="scientific">Acanthosepion pharaonis</name>
    <name type="common">Pharaoh cuttlefish</name>
    <name type="synonym">Sepia pharaonis</name>
    <dbReference type="NCBI Taxonomy" id="158019"/>
    <lineage>
        <taxon>Eukaryota</taxon>
        <taxon>Metazoa</taxon>
        <taxon>Spiralia</taxon>
        <taxon>Lophotrochozoa</taxon>
        <taxon>Mollusca</taxon>
        <taxon>Cephalopoda</taxon>
        <taxon>Coleoidea</taxon>
        <taxon>Decapodiformes</taxon>
        <taxon>Sepiida</taxon>
        <taxon>Sepiina</taxon>
        <taxon>Sepiidae</taxon>
        <taxon>Acanthosepion</taxon>
    </lineage>
</organism>
<dbReference type="SUPFAM" id="SSF50249">
    <property type="entry name" value="Nucleic acid-binding proteins"/>
    <property type="match status" value="1"/>
</dbReference>
<feature type="transmembrane region" description="Helical" evidence="9">
    <location>
        <begin position="155"/>
        <end position="171"/>
    </location>
</feature>
<protein>
    <recommendedName>
        <fullName evidence="3">CST complex subunit STN1</fullName>
    </recommendedName>
    <alternativeName>
        <fullName evidence="8">Suppressor of cdc thirteen homolog</fullName>
    </alternativeName>
</protein>
<evidence type="ECO:0000256" key="9">
    <source>
        <dbReference type="SAM" id="Phobius"/>
    </source>
</evidence>
<dbReference type="Gene3D" id="2.40.50.140">
    <property type="entry name" value="Nucleic acid-binding proteins"/>
    <property type="match status" value="1"/>
</dbReference>
<dbReference type="OrthoDB" id="77828at2759"/>
<keyword evidence="4" id="KW-0158">Chromosome</keyword>
<keyword evidence="9" id="KW-0472">Membrane</keyword>
<keyword evidence="9" id="KW-0812">Transmembrane</keyword>
<proteinExistence type="predicted"/>
<evidence type="ECO:0000256" key="3">
    <source>
        <dbReference type="ARBA" id="ARBA00017411"/>
    </source>
</evidence>
<feature type="transmembrane region" description="Helical" evidence="9">
    <location>
        <begin position="203"/>
        <end position="224"/>
    </location>
</feature>
<evidence type="ECO:0000256" key="8">
    <source>
        <dbReference type="ARBA" id="ARBA00030039"/>
    </source>
</evidence>
<dbReference type="PANTHER" id="PTHR13989">
    <property type="entry name" value="REPLICATION PROTEIN A-RELATED"/>
    <property type="match status" value="1"/>
</dbReference>
<feature type="transmembrane region" description="Helical" evidence="9">
    <location>
        <begin position="291"/>
        <end position="319"/>
    </location>
</feature>
<comment type="subcellular location">
    <subcellularLocation>
        <location evidence="2">Chromosome</location>
        <location evidence="2">Telomere</location>
    </subcellularLocation>
    <subcellularLocation>
        <location evidence="1">Nucleus</location>
    </subcellularLocation>
</comment>
<evidence type="ECO:0000256" key="2">
    <source>
        <dbReference type="ARBA" id="ARBA00004574"/>
    </source>
</evidence>
<dbReference type="PANTHER" id="PTHR13989:SF33">
    <property type="entry name" value="CST COMPLEX SUBUNIT STN1"/>
    <property type="match status" value="1"/>
</dbReference>
<feature type="transmembrane region" description="Helical" evidence="9">
    <location>
        <begin position="177"/>
        <end position="196"/>
    </location>
</feature>
<dbReference type="GO" id="GO:0005634">
    <property type="term" value="C:nucleus"/>
    <property type="evidence" value="ECO:0007669"/>
    <property type="project" value="UniProtKB-SubCell"/>
</dbReference>
<feature type="transmembrane region" description="Helical" evidence="9">
    <location>
        <begin position="358"/>
        <end position="379"/>
    </location>
</feature>
<gene>
    <name evidence="10" type="ORF">SPHA_23861</name>
</gene>
<dbReference type="EMBL" id="CAHIKZ030000885">
    <property type="protein sequence ID" value="CAE1243513.1"/>
    <property type="molecule type" value="Genomic_DNA"/>
</dbReference>
<dbReference type="GO" id="GO:0000781">
    <property type="term" value="C:chromosome, telomeric region"/>
    <property type="evidence" value="ECO:0007669"/>
    <property type="project" value="UniProtKB-SubCell"/>
</dbReference>
<keyword evidence="9" id="KW-1133">Transmembrane helix</keyword>
<keyword evidence="6" id="KW-0238">DNA-binding</keyword>
<dbReference type="GO" id="GO:0003677">
    <property type="term" value="F:DNA binding"/>
    <property type="evidence" value="ECO:0007669"/>
    <property type="project" value="UniProtKB-KW"/>
</dbReference>
<dbReference type="InterPro" id="IPR012340">
    <property type="entry name" value="NA-bd_OB-fold"/>
</dbReference>
<name>A0A812BW02_ACAPH</name>
<keyword evidence="11" id="KW-1185">Reference proteome</keyword>
<reference evidence="10" key="1">
    <citation type="submission" date="2021-01" db="EMBL/GenBank/DDBJ databases">
        <authorList>
            <person name="Li R."/>
            <person name="Bekaert M."/>
        </authorList>
    </citation>
    <scope>NUCLEOTIDE SEQUENCE</scope>
    <source>
        <strain evidence="10">Farmed</strain>
    </source>
</reference>
<keyword evidence="7" id="KW-0539">Nucleus</keyword>
<evidence type="ECO:0000256" key="4">
    <source>
        <dbReference type="ARBA" id="ARBA00022454"/>
    </source>
</evidence>
<evidence type="ECO:0000256" key="6">
    <source>
        <dbReference type="ARBA" id="ARBA00023125"/>
    </source>
</evidence>
<feature type="transmembrane region" description="Helical" evidence="9">
    <location>
        <begin position="258"/>
        <end position="285"/>
    </location>
</feature>
<keyword evidence="5" id="KW-0779">Telomere</keyword>
<evidence type="ECO:0000256" key="5">
    <source>
        <dbReference type="ARBA" id="ARBA00022895"/>
    </source>
</evidence>
<dbReference type="Proteomes" id="UP000597762">
    <property type="component" value="Unassembled WGS sequence"/>
</dbReference>
<evidence type="ECO:0000256" key="7">
    <source>
        <dbReference type="ARBA" id="ARBA00023242"/>
    </source>
</evidence>
<feature type="transmembrane region" description="Helical" evidence="9">
    <location>
        <begin position="326"/>
        <end position="352"/>
    </location>
</feature>
<feature type="transmembrane region" description="Helical" evidence="9">
    <location>
        <begin position="230"/>
        <end position="251"/>
    </location>
</feature>
<dbReference type="InterPro" id="IPR040260">
    <property type="entry name" value="RFA2-like"/>
</dbReference>